<name>A0A8S9QED9_BRACR</name>
<dbReference type="Proteomes" id="UP000712600">
    <property type="component" value="Unassembled WGS sequence"/>
</dbReference>
<evidence type="ECO:0000313" key="3">
    <source>
        <dbReference type="Proteomes" id="UP000712600"/>
    </source>
</evidence>
<proteinExistence type="predicted"/>
<feature type="compositionally biased region" description="Polar residues" evidence="1">
    <location>
        <begin position="30"/>
        <end position="42"/>
    </location>
</feature>
<organism evidence="2 3">
    <name type="scientific">Brassica cretica</name>
    <name type="common">Mustard</name>
    <dbReference type="NCBI Taxonomy" id="69181"/>
    <lineage>
        <taxon>Eukaryota</taxon>
        <taxon>Viridiplantae</taxon>
        <taxon>Streptophyta</taxon>
        <taxon>Embryophyta</taxon>
        <taxon>Tracheophyta</taxon>
        <taxon>Spermatophyta</taxon>
        <taxon>Magnoliopsida</taxon>
        <taxon>eudicotyledons</taxon>
        <taxon>Gunneridae</taxon>
        <taxon>Pentapetalae</taxon>
        <taxon>rosids</taxon>
        <taxon>malvids</taxon>
        <taxon>Brassicales</taxon>
        <taxon>Brassicaceae</taxon>
        <taxon>Brassiceae</taxon>
        <taxon>Brassica</taxon>
    </lineage>
</organism>
<accession>A0A8S9QED9</accession>
<dbReference type="AlphaFoldDB" id="A0A8S9QED9"/>
<sequence>MTFVSGRGSSSWIWTVELEYKTLFEGTGQRAKTSTPGPTSRTAGARMNTPRNVSAPPSLDVSRGTEISASKL</sequence>
<comment type="caution">
    <text evidence="2">The sequence shown here is derived from an EMBL/GenBank/DDBJ whole genome shotgun (WGS) entry which is preliminary data.</text>
</comment>
<gene>
    <name evidence="2" type="ORF">F2Q69_00019225</name>
</gene>
<protein>
    <submittedName>
        <fullName evidence="2">Uncharacterized protein</fullName>
    </submittedName>
</protein>
<dbReference type="EMBL" id="QGKX02001290">
    <property type="protein sequence ID" value="KAF3536968.1"/>
    <property type="molecule type" value="Genomic_DNA"/>
</dbReference>
<reference evidence="2" key="1">
    <citation type="submission" date="2019-12" db="EMBL/GenBank/DDBJ databases">
        <title>Genome sequencing and annotation of Brassica cretica.</title>
        <authorList>
            <person name="Studholme D.J."/>
            <person name="Sarris P."/>
        </authorList>
    </citation>
    <scope>NUCLEOTIDE SEQUENCE</scope>
    <source>
        <strain evidence="2">PFS-109/04</strain>
        <tissue evidence="2">Leaf</tissue>
    </source>
</reference>
<evidence type="ECO:0000256" key="1">
    <source>
        <dbReference type="SAM" id="MobiDB-lite"/>
    </source>
</evidence>
<feature type="region of interest" description="Disordered" evidence="1">
    <location>
        <begin position="25"/>
        <end position="72"/>
    </location>
</feature>
<evidence type="ECO:0000313" key="2">
    <source>
        <dbReference type="EMBL" id="KAF3536968.1"/>
    </source>
</evidence>